<evidence type="ECO:0008006" key="4">
    <source>
        <dbReference type="Google" id="ProtNLM"/>
    </source>
</evidence>
<feature type="region of interest" description="Disordered" evidence="1">
    <location>
        <begin position="29"/>
        <end position="53"/>
    </location>
</feature>
<feature type="compositionally biased region" description="Polar residues" evidence="1">
    <location>
        <begin position="358"/>
        <end position="375"/>
    </location>
</feature>
<dbReference type="OrthoDB" id="126268at2759"/>
<accession>A0A8T1VFJ7</accession>
<sequence length="511" mass="57476">MNEQHSPLLSEDALMAVVDDVWSQWSPRGSPFAGADAATTATKTKRRRDRNRPRHEIARLQAEAEELERELENRLARASKSARSSLRAHVGNAELRALVRTSIEDSRALQQNLSQQVQELVRMLPRSMNVTPRNVPFDTAQDHEVLLAMARSVDEQYQNMEHALRLAGLDGTTSEVADAFVCRSKSVTNGDLLTSRTRVLSPFKSCSLVRALWRSVDSDANAALRSEQGPEKLELPLGRQASRISIQKYEVLVGDHVCTMRKVMKQYIEKDRVAQVWSVLADWALVGGMCDVQTHEQGWGFIQPVNENSSVCLSYSLMNPTLHPRENCEPQLEFLANLYQDMIISRLHLVENQTLDQVMQETRAQQSTEHPSPSGSPARRLQVSGYEESVDAGQRDTSEPASTEEKNAKKKCRRDRNGSWHEIPRLGPDAARLERELQEQATKASKSARHSLQVFAANAELKTLLRKSFKVMGVLEHNVSTQTEELVQAMTRSLVATSRYDMAHSIFTMIA</sequence>
<feature type="region of interest" description="Disordered" evidence="1">
    <location>
        <begin position="358"/>
        <end position="428"/>
    </location>
</feature>
<organism evidence="2 3">
    <name type="scientific">Phytophthora pseudosyringae</name>
    <dbReference type="NCBI Taxonomy" id="221518"/>
    <lineage>
        <taxon>Eukaryota</taxon>
        <taxon>Sar</taxon>
        <taxon>Stramenopiles</taxon>
        <taxon>Oomycota</taxon>
        <taxon>Peronosporomycetes</taxon>
        <taxon>Peronosporales</taxon>
        <taxon>Peronosporaceae</taxon>
        <taxon>Phytophthora</taxon>
    </lineage>
</organism>
<proteinExistence type="predicted"/>
<protein>
    <recommendedName>
        <fullName evidence="4">M96 mating-specific protein family</fullName>
    </recommendedName>
</protein>
<feature type="compositionally biased region" description="Basic and acidic residues" evidence="1">
    <location>
        <begin position="415"/>
        <end position="424"/>
    </location>
</feature>
<keyword evidence="3" id="KW-1185">Reference proteome</keyword>
<name>A0A8T1VFJ7_9STRA</name>
<dbReference type="EMBL" id="JAGDFM010000386">
    <property type="protein sequence ID" value="KAG7378918.1"/>
    <property type="molecule type" value="Genomic_DNA"/>
</dbReference>
<dbReference type="Proteomes" id="UP000694044">
    <property type="component" value="Unassembled WGS sequence"/>
</dbReference>
<feature type="compositionally biased region" description="Basic and acidic residues" evidence="1">
    <location>
        <begin position="393"/>
        <end position="407"/>
    </location>
</feature>
<reference evidence="2" key="1">
    <citation type="submission" date="2021-02" db="EMBL/GenBank/DDBJ databases">
        <authorList>
            <person name="Palmer J.M."/>
        </authorList>
    </citation>
    <scope>NUCLEOTIDE SEQUENCE</scope>
    <source>
        <strain evidence="2">SCRP734</strain>
    </source>
</reference>
<dbReference type="AlphaFoldDB" id="A0A8T1VFJ7"/>
<gene>
    <name evidence="2" type="ORF">PHYPSEUDO_009315</name>
</gene>
<evidence type="ECO:0000256" key="1">
    <source>
        <dbReference type="SAM" id="MobiDB-lite"/>
    </source>
</evidence>
<evidence type="ECO:0000313" key="3">
    <source>
        <dbReference type="Proteomes" id="UP000694044"/>
    </source>
</evidence>
<comment type="caution">
    <text evidence="2">The sequence shown here is derived from an EMBL/GenBank/DDBJ whole genome shotgun (WGS) entry which is preliminary data.</text>
</comment>
<feature type="compositionally biased region" description="Basic residues" evidence="1">
    <location>
        <begin position="43"/>
        <end position="53"/>
    </location>
</feature>
<evidence type="ECO:0000313" key="2">
    <source>
        <dbReference type="EMBL" id="KAG7378918.1"/>
    </source>
</evidence>